<dbReference type="GO" id="GO:0051301">
    <property type="term" value="P:cell division"/>
    <property type="evidence" value="ECO:0007669"/>
    <property type="project" value="UniProtKB-KW"/>
</dbReference>
<keyword evidence="2" id="KW-0067">ATP-binding</keyword>
<organism evidence="3 4">
    <name type="scientific">Gordonia alkaliphila</name>
    <dbReference type="NCBI Taxonomy" id="1053547"/>
    <lineage>
        <taxon>Bacteria</taxon>
        <taxon>Bacillati</taxon>
        <taxon>Actinomycetota</taxon>
        <taxon>Actinomycetes</taxon>
        <taxon>Mycobacteriales</taxon>
        <taxon>Gordoniaceae</taxon>
        <taxon>Gordonia</taxon>
    </lineage>
</organism>
<keyword evidence="3" id="KW-0131">Cell cycle</keyword>
<dbReference type="PANTHER" id="PTHR12169:SF6">
    <property type="entry name" value="AFG1-LIKE ATPASE"/>
    <property type="match status" value="1"/>
</dbReference>
<dbReference type="SUPFAM" id="SSF52540">
    <property type="entry name" value="P-loop containing nucleoside triphosphate hydrolases"/>
    <property type="match status" value="1"/>
</dbReference>
<reference evidence="4" key="1">
    <citation type="journal article" date="2019" name="Int. J. Syst. Evol. Microbiol.">
        <title>The Global Catalogue of Microorganisms (GCM) 10K type strain sequencing project: providing services to taxonomists for standard genome sequencing and annotation.</title>
        <authorList>
            <consortium name="The Broad Institute Genomics Platform"/>
            <consortium name="The Broad Institute Genome Sequencing Center for Infectious Disease"/>
            <person name="Wu L."/>
            <person name="Ma J."/>
        </authorList>
    </citation>
    <scope>NUCLEOTIDE SEQUENCE [LARGE SCALE GENOMIC DNA]</scope>
    <source>
        <strain evidence="4">JCM 18077</strain>
    </source>
</reference>
<dbReference type="EMBL" id="BAABIE010000002">
    <property type="protein sequence ID" value="GAA4740250.1"/>
    <property type="molecule type" value="Genomic_DNA"/>
</dbReference>
<dbReference type="NCBIfam" id="NF040713">
    <property type="entry name" value="ZapE"/>
    <property type="match status" value="1"/>
</dbReference>
<evidence type="ECO:0000256" key="1">
    <source>
        <dbReference type="ARBA" id="ARBA00022741"/>
    </source>
</evidence>
<gene>
    <name evidence="3" type="primary">zapE</name>
    <name evidence="3" type="ORF">GCM10023217_05280</name>
</gene>
<evidence type="ECO:0000313" key="3">
    <source>
        <dbReference type="EMBL" id="GAA4740250.1"/>
    </source>
</evidence>
<dbReference type="Proteomes" id="UP001500822">
    <property type="component" value="Unassembled WGS sequence"/>
</dbReference>
<dbReference type="RefSeq" id="WP_345312331.1">
    <property type="nucleotide sequence ID" value="NZ_BAABIE010000002.1"/>
</dbReference>
<keyword evidence="1" id="KW-0547">Nucleotide-binding</keyword>
<comment type="caution">
    <text evidence="3">The sequence shown here is derived from an EMBL/GenBank/DDBJ whole genome shotgun (WGS) entry which is preliminary data.</text>
</comment>
<name>A0ABP8YYD5_9ACTN</name>
<keyword evidence="3" id="KW-0132">Cell division</keyword>
<dbReference type="Pfam" id="PF03969">
    <property type="entry name" value="AFG1_ATPase"/>
    <property type="match status" value="2"/>
</dbReference>
<evidence type="ECO:0000313" key="4">
    <source>
        <dbReference type="Proteomes" id="UP001500822"/>
    </source>
</evidence>
<keyword evidence="4" id="KW-1185">Reference proteome</keyword>
<accession>A0ABP8YYD5</accession>
<dbReference type="InterPro" id="IPR005654">
    <property type="entry name" value="ATPase_AFG1-like"/>
</dbReference>
<evidence type="ECO:0000256" key="2">
    <source>
        <dbReference type="ARBA" id="ARBA00022840"/>
    </source>
</evidence>
<dbReference type="PANTHER" id="PTHR12169">
    <property type="entry name" value="ATPASE N2B"/>
    <property type="match status" value="1"/>
</dbReference>
<protein>
    <submittedName>
        <fullName evidence="3">Cell division protein ZapE</fullName>
    </submittedName>
</protein>
<proteinExistence type="predicted"/>
<sequence length="339" mass="36204">MVAHLSDRNPVIAADALIGEMVPPSMFDEVSFDSYIPDPNEPSQAAAVAAARDFVARASKIRAGGGKRGLFRKATTPQGIGLYLDGGFGVGKTHLLASIFHSMPGPRAFATFGEVTNLVGALGYTDSLERLSDRTVLCIDEFELDDPGDTMVVSRLLSELSARGVSIVATSNTLPGQLGEGRFAAQDFLREIQKLSSIFESVRVDGPDYRHRDLPPAPEPATEAELVAQAEATPGATLDSFDDLAAHLAKLHPSKYKSLVDGVTLVCISDVHPAEDQAVALRLVALADRLYDADIPVVTSGVKLDEIFTPEMVAGGYRKKYLRAISRLLALSRLAETAA</sequence>
<dbReference type="InterPro" id="IPR027417">
    <property type="entry name" value="P-loop_NTPase"/>
</dbReference>
<dbReference type="Gene3D" id="3.40.50.300">
    <property type="entry name" value="P-loop containing nucleotide triphosphate hydrolases"/>
    <property type="match status" value="1"/>
</dbReference>